<dbReference type="Pfam" id="PF03853">
    <property type="entry name" value="YjeF_N"/>
    <property type="match status" value="1"/>
</dbReference>
<reference evidence="4 5" key="1">
    <citation type="journal article" date="2019" name="Int. J. Syst. Evol. Microbiol.">
        <title>The Global Catalogue of Microorganisms (GCM) 10K type strain sequencing project: providing services to taxonomists for standard genome sequencing and annotation.</title>
        <authorList>
            <consortium name="The Broad Institute Genomics Platform"/>
            <consortium name="The Broad Institute Genome Sequencing Center for Infectious Disease"/>
            <person name="Wu L."/>
            <person name="Ma J."/>
        </authorList>
    </citation>
    <scope>NUCLEOTIDE SEQUENCE [LARGE SCALE GENOMIC DNA]</scope>
    <source>
        <strain evidence="4 5">GX26</strain>
    </source>
</reference>
<feature type="binding site" evidence="1">
    <location>
        <position position="191"/>
    </location>
    <ligand>
        <name>(6S)-NADPHX</name>
        <dbReference type="ChEBI" id="CHEBI:64076"/>
    </ligand>
</feature>
<dbReference type="GO" id="GO:0052856">
    <property type="term" value="F:NAD(P)HX epimerase activity"/>
    <property type="evidence" value="ECO:0007669"/>
    <property type="project" value="UniProtKB-UniRule"/>
</dbReference>
<evidence type="ECO:0000256" key="2">
    <source>
        <dbReference type="SAM" id="MobiDB-lite"/>
    </source>
</evidence>
<keyword evidence="1" id="KW-0479">Metal-binding</keyword>
<sequence length="268" mass="26750">MTADRSGAVDRRGGTSDAPRPVFETTRGVRVPSITAAEMRAVDRAAVDDVGLPLLSMMENAGRNLAKASRAVVGGLPQDAAVLAGGGGNGGGGLAAARHLANHGTDVTVVLDRDRDALEGAPASQAAALDATSATLVHGDGAVHDAVDVVLDVDLAIDALVGYGLTDELDGTAADLAQVVDQGSKRSLSLDVPSGFDATTGDAPGRAVHPDATLTLALPKTGLDGVPGDLLLGDIGIPDGVYERADVPAPDPSVFGGQYVVALAVVDA</sequence>
<name>A0ABD5VLS2_9EURY</name>
<evidence type="ECO:0000259" key="3">
    <source>
        <dbReference type="PROSITE" id="PS51385"/>
    </source>
</evidence>
<dbReference type="RefSeq" id="WP_336352111.1">
    <property type="nucleotide sequence ID" value="NZ_JAZAQL010000005.1"/>
</dbReference>
<feature type="binding site" evidence="1">
    <location>
        <position position="89"/>
    </location>
    <ligand>
        <name>K(+)</name>
        <dbReference type="ChEBI" id="CHEBI:29103"/>
    </ligand>
</feature>
<evidence type="ECO:0000256" key="1">
    <source>
        <dbReference type="HAMAP-Rule" id="MF_01966"/>
    </source>
</evidence>
<dbReference type="PROSITE" id="PS51385">
    <property type="entry name" value="YJEF_N"/>
    <property type="match status" value="1"/>
</dbReference>
<dbReference type="InterPro" id="IPR004443">
    <property type="entry name" value="YjeF_N_dom"/>
</dbReference>
<dbReference type="GO" id="GO:0046872">
    <property type="term" value="F:metal ion binding"/>
    <property type="evidence" value="ECO:0007669"/>
    <property type="project" value="UniProtKB-KW"/>
</dbReference>
<feature type="binding site" evidence="1">
    <location>
        <position position="158"/>
    </location>
    <ligand>
        <name>K(+)</name>
        <dbReference type="ChEBI" id="CHEBI:29103"/>
    </ligand>
</feature>
<dbReference type="EC" id="5.1.99.6" evidence="1"/>
<dbReference type="InterPro" id="IPR036652">
    <property type="entry name" value="YjeF_N_dom_sf"/>
</dbReference>
<dbReference type="Gene3D" id="3.40.50.10260">
    <property type="entry name" value="YjeF N-terminal domain"/>
    <property type="match status" value="1"/>
</dbReference>
<proteinExistence type="inferred from homology"/>
<organism evidence="4 5">
    <name type="scientific">Halorubellus litoreus</name>
    <dbReference type="NCBI Taxonomy" id="755308"/>
    <lineage>
        <taxon>Archaea</taxon>
        <taxon>Methanobacteriati</taxon>
        <taxon>Methanobacteriota</taxon>
        <taxon>Stenosarchaea group</taxon>
        <taxon>Halobacteria</taxon>
        <taxon>Halobacteriales</taxon>
        <taxon>Halorubellaceae</taxon>
        <taxon>Halorubellus</taxon>
    </lineage>
</organism>
<feature type="binding site" evidence="1">
    <location>
        <position position="194"/>
    </location>
    <ligand>
        <name>K(+)</name>
        <dbReference type="ChEBI" id="CHEBI:29103"/>
    </ligand>
</feature>
<feature type="region of interest" description="Disordered" evidence="2">
    <location>
        <begin position="1"/>
        <end position="22"/>
    </location>
</feature>
<keyword evidence="1" id="KW-0547">Nucleotide-binding</keyword>
<dbReference type="AlphaFoldDB" id="A0ABD5VLS2"/>
<dbReference type="Proteomes" id="UP001596395">
    <property type="component" value="Unassembled WGS sequence"/>
</dbReference>
<dbReference type="NCBIfam" id="TIGR00197">
    <property type="entry name" value="yjeF_nterm"/>
    <property type="match status" value="1"/>
</dbReference>
<feature type="binding site" evidence="1">
    <location>
        <begin position="88"/>
        <end position="92"/>
    </location>
    <ligand>
        <name>(6S)-NADPHX</name>
        <dbReference type="ChEBI" id="CHEBI:64076"/>
    </ligand>
</feature>
<evidence type="ECO:0000313" key="5">
    <source>
        <dbReference type="Proteomes" id="UP001596395"/>
    </source>
</evidence>
<protein>
    <recommendedName>
        <fullName evidence="1">NAD(P)H-hydrate epimerase</fullName>
        <ecNumber evidence="1">5.1.99.6</ecNumber>
    </recommendedName>
    <alternativeName>
        <fullName evidence="1">NAD(P)HX epimerase</fullName>
    </alternativeName>
</protein>
<comment type="caution">
    <text evidence="1">Lacks conserved residue(s) required for the propagation of feature annotation.</text>
</comment>
<dbReference type="HAMAP" id="MF_01966">
    <property type="entry name" value="NADHX_epimerase"/>
    <property type="match status" value="1"/>
</dbReference>
<keyword evidence="1" id="KW-0520">NAD</keyword>
<feature type="binding site" evidence="1">
    <location>
        <begin position="162"/>
        <end position="168"/>
    </location>
    <ligand>
        <name>(6S)-NADPHX</name>
        <dbReference type="ChEBI" id="CHEBI:64076"/>
    </ligand>
</feature>
<comment type="cofactor">
    <cofactor evidence="1">
        <name>K(+)</name>
        <dbReference type="ChEBI" id="CHEBI:29103"/>
    </cofactor>
    <text evidence="1">Binds 1 potassium ion per subunit.</text>
</comment>
<gene>
    <name evidence="1" type="primary">nnrE</name>
    <name evidence="4" type="ORF">ACFQGB_20125</name>
</gene>
<keyword evidence="1 4" id="KW-0413">Isomerase</keyword>
<accession>A0ABD5VLS2</accession>
<comment type="catalytic activity">
    <reaction evidence="1">
        <text>(6R)-NADPHX = (6S)-NADPHX</text>
        <dbReference type="Rhea" id="RHEA:32227"/>
        <dbReference type="ChEBI" id="CHEBI:64076"/>
        <dbReference type="ChEBI" id="CHEBI:64077"/>
        <dbReference type="EC" id="5.1.99.6"/>
    </reaction>
</comment>
<keyword evidence="1" id="KW-0630">Potassium</keyword>
<comment type="similarity">
    <text evidence="1">Belongs to the NnrE/AIBP family.</text>
</comment>
<dbReference type="PANTHER" id="PTHR13612">
    <property type="entry name" value="ENHANCER OF MRNA-DECAPPING PROTEIN 3"/>
    <property type="match status" value="1"/>
</dbReference>
<dbReference type="EMBL" id="JBHSXN010000005">
    <property type="protein sequence ID" value="MFC6955175.1"/>
    <property type="molecule type" value="Genomic_DNA"/>
</dbReference>
<feature type="domain" description="YjeF N-terminal" evidence="3">
    <location>
        <begin position="39"/>
        <end position="243"/>
    </location>
</feature>
<dbReference type="SUPFAM" id="SSF64153">
    <property type="entry name" value="YjeF N-terminal domain-like"/>
    <property type="match status" value="1"/>
</dbReference>
<dbReference type="PANTHER" id="PTHR13612:SF0">
    <property type="entry name" value="ENHANCER OF MRNA-DECAPPING PROTEIN 3"/>
    <property type="match status" value="1"/>
</dbReference>
<dbReference type="GO" id="GO:0000166">
    <property type="term" value="F:nucleotide binding"/>
    <property type="evidence" value="ECO:0007669"/>
    <property type="project" value="UniProtKB-KW"/>
</dbReference>
<evidence type="ECO:0000313" key="4">
    <source>
        <dbReference type="EMBL" id="MFC6955175.1"/>
    </source>
</evidence>
<keyword evidence="5" id="KW-1185">Reference proteome</keyword>
<comment type="catalytic activity">
    <reaction evidence="1">
        <text>(6R)-NADHX = (6S)-NADHX</text>
        <dbReference type="Rhea" id="RHEA:32215"/>
        <dbReference type="ChEBI" id="CHEBI:64074"/>
        <dbReference type="ChEBI" id="CHEBI:64075"/>
        <dbReference type="EC" id="5.1.99.6"/>
    </reaction>
</comment>
<keyword evidence="1" id="KW-0521">NADP</keyword>
<comment type="function">
    <text evidence="1">Catalyzes the epimerization of the S- and R-forms of NAD(P)HX, a damaged form of NAD(P)H that is a result of enzymatic or heat-dependent hydration. This is a prerequisite for the S-specific NAD(P)H-hydrate dehydratase to allow the repair of both epimers of NAD(P)HX.</text>
</comment>
<comment type="caution">
    <text evidence="4">The sequence shown here is derived from an EMBL/GenBank/DDBJ whole genome shotgun (WGS) entry which is preliminary data.</text>
</comment>